<reference evidence="1 2" key="1">
    <citation type="submission" date="2017-11" db="EMBL/GenBank/DDBJ databases">
        <title>De-novo sequencing of pomegranate (Punica granatum L.) genome.</title>
        <authorList>
            <person name="Akparov Z."/>
            <person name="Amiraslanov A."/>
            <person name="Hajiyeva S."/>
            <person name="Abbasov M."/>
            <person name="Kaur K."/>
            <person name="Hamwieh A."/>
            <person name="Solovyev V."/>
            <person name="Salamov A."/>
            <person name="Braich B."/>
            <person name="Kosarev P."/>
            <person name="Mahmoud A."/>
            <person name="Hajiyev E."/>
            <person name="Babayeva S."/>
            <person name="Izzatullayeva V."/>
            <person name="Mammadov A."/>
            <person name="Mammadov A."/>
            <person name="Sharifova S."/>
            <person name="Ojaghi J."/>
            <person name="Eynullazada K."/>
            <person name="Bayramov B."/>
            <person name="Abdulazimova A."/>
            <person name="Shahmuradov I."/>
        </authorList>
    </citation>
    <scope>NUCLEOTIDE SEQUENCE [LARGE SCALE GENOMIC DNA]</scope>
    <source>
        <strain evidence="2">cv. AG2017</strain>
        <tissue evidence="1">Leaf</tissue>
    </source>
</reference>
<proteinExistence type="predicted"/>
<name>A0A2I0ID52_PUNGR</name>
<evidence type="ECO:0000313" key="2">
    <source>
        <dbReference type="Proteomes" id="UP000233551"/>
    </source>
</evidence>
<comment type="caution">
    <text evidence="1">The sequence shown here is derived from an EMBL/GenBank/DDBJ whole genome shotgun (WGS) entry which is preliminary data.</text>
</comment>
<evidence type="ECO:0008006" key="3">
    <source>
        <dbReference type="Google" id="ProtNLM"/>
    </source>
</evidence>
<dbReference type="PANTHER" id="PTHR33064">
    <property type="entry name" value="POL PROTEIN"/>
    <property type="match status" value="1"/>
</dbReference>
<keyword evidence="2" id="KW-1185">Reference proteome</keyword>
<dbReference type="EMBL" id="PGOL01003342">
    <property type="protein sequence ID" value="PKI41600.1"/>
    <property type="molecule type" value="Genomic_DNA"/>
</dbReference>
<sequence length="114" mass="13066">MDLTSRVFQSYLDRFVVIFIDDILTLRERKLYAKFSKCEFWLDQVGILGHVISGNGVSVDPSKIEVILNWSRPTNVTKVTIFLGLAGSYRRFVKGFSIIAAHLTRLTWKSVQKV</sequence>
<dbReference type="InterPro" id="IPR043128">
    <property type="entry name" value="Rev_trsase/Diguanyl_cyclase"/>
</dbReference>
<dbReference type="InterPro" id="IPR043502">
    <property type="entry name" value="DNA/RNA_pol_sf"/>
</dbReference>
<protein>
    <recommendedName>
        <fullName evidence="3">Reverse transcriptase domain-containing protein</fullName>
    </recommendedName>
</protein>
<gene>
    <name evidence="1" type="ORF">CRG98_038000</name>
</gene>
<accession>A0A2I0ID52</accession>
<dbReference type="Gene3D" id="3.30.70.270">
    <property type="match status" value="2"/>
</dbReference>
<dbReference type="Proteomes" id="UP000233551">
    <property type="component" value="Unassembled WGS sequence"/>
</dbReference>
<dbReference type="PANTHER" id="PTHR33064:SF37">
    <property type="entry name" value="RIBONUCLEASE H"/>
    <property type="match status" value="1"/>
</dbReference>
<evidence type="ECO:0000313" key="1">
    <source>
        <dbReference type="EMBL" id="PKI41600.1"/>
    </source>
</evidence>
<dbReference type="InterPro" id="IPR051320">
    <property type="entry name" value="Viral_Replic_Matur_Polypro"/>
</dbReference>
<dbReference type="SUPFAM" id="SSF56672">
    <property type="entry name" value="DNA/RNA polymerases"/>
    <property type="match status" value="1"/>
</dbReference>
<dbReference type="AlphaFoldDB" id="A0A2I0ID52"/>
<organism evidence="1 2">
    <name type="scientific">Punica granatum</name>
    <name type="common">Pomegranate</name>
    <dbReference type="NCBI Taxonomy" id="22663"/>
    <lineage>
        <taxon>Eukaryota</taxon>
        <taxon>Viridiplantae</taxon>
        <taxon>Streptophyta</taxon>
        <taxon>Embryophyta</taxon>
        <taxon>Tracheophyta</taxon>
        <taxon>Spermatophyta</taxon>
        <taxon>Magnoliopsida</taxon>
        <taxon>eudicotyledons</taxon>
        <taxon>Gunneridae</taxon>
        <taxon>Pentapetalae</taxon>
        <taxon>rosids</taxon>
        <taxon>malvids</taxon>
        <taxon>Myrtales</taxon>
        <taxon>Lythraceae</taxon>
        <taxon>Punica</taxon>
    </lineage>
</organism>
<dbReference type="STRING" id="22663.A0A2I0ID52"/>